<dbReference type="Pfam" id="PF13531">
    <property type="entry name" value="SBP_bac_11"/>
    <property type="match status" value="1"/>
</dbReference>
<gene>
    <name evidence="2" type="ORF">HJG44_20450</name>
</gene>
<dbReference type="GO" id="GO:0030973">
    <property type="term" value="F:molybdate ion binding"/>
    <property type="evidence" value="ECO:0007669"/>
    <property type="project" value="TreeGrafter"/>
</dbReference>
<reference evidence="2 3" key="1">
    <citation type="submission" date="2020-04" db="EMBL/GenBank/DDBJ databases">
        <title>Enterovirga sp. isolate from soil.</title>
        <authorList>
            <person name="Chea S."/>
            <person name="Kim D.-U."/>
        </authorList>
    </citation>
    <scope>NUCLEOTIDE SEQUENCE [LARGE SCALE GENOMIC DNA]</scope>
    <source>
        <strain evidence="2 3">DB1703</strain>
    </source>
</reference>
<keyword evidence="3" id="KW-1185">Reference proteome</keyword>
<dbReference type="InterPro" id="IPR050682">
    <property type="entry name" value="ModA/WtpA"/>
</dbReference>
<protein>
    <submittedName>
        <fullName evidence="2">Molybdate ABC transporter substrate-binding protein</fullName>
    </submittedName>
</protein>
<organism evidence="2 3">
    <name type="scientific">Enterovirga aerilata</name>
    <dbReference type="NCBI Taxonomy" id="2730920"/>
    <lineage>
        <taxon>Bacteria</taxon>
        <taxon>Pseudomonadati</taxon>
        <taxon>Pseudomonadota</taxon>
        <taxon>Alphaproteobacteria</taxon>
        <taxon>Hyphomicrobiales</taxon>
        <taxon>Methylobacteriaceae</taxon>
        <taxon>Enterovirga</taxon>
    </lineage>
</organism>
<comment type="caution">
    <text evidence="2">The sequence shown here is derived from an EMBL/GenBank/DDBJ whole genome shotgun (WGS) entry which is preliminary data.</text>
</comment>
<feature type="signal peptide" evidence="1">
    <location>
        <begin position="1"/>
        <end position="20"/>
    </location>
</feature>
<dbReference type="Gene3D" id="3.40.190.10">
    <property type="entry name" value="Periplasmic binding protein-like II"/>
    <property type="match status" value="2"/>
</dbReference>
<dbReference type="NCBIfam" id="NF002917">
    <property type="entry name" value="PRK03537.1-3"/>
    <property type="match status" value="1"/>
</dbReference>
<dbReference type="GO" id="GO:0015689">
    <property type="term" value="P:molybdate ion transport"/>
    <property type="evidence" value="ECO:0007669"/>
    <property type="project" value="TreeGrafter"/>
</dbReference>
<name>A0A849IET3_9HYPH</name>
<evidence type="ECO:0000256" key="1">
    <source>
        <dbReference type="SAM" id="SignalP"/>
    </source>
</evidence>
<dbReference type="Proteomes" id="UP000564885">
    <property type="component" value="Unassembled WGS sequence"/>
</dbReference>
<dbReference type="EMBL" id="JABEPP010000006">
    <property type="protein sequence ID" value="NNM74735.1"/>
    <property type="molecule type" value="Genomic_DNA"/>
</dbReference>
<evidence type="ECO:0000313" key="3">
    <source>
        <dbReference type="Proteomes" id="UP000564885"/>
    </source>
</evidence>
<proteinExistence type="predicted"/>
<dbReference type="SUPFAM" id="SSF53850">
    <property type="entry name" value="Periplasmic binding protein-like II"/>
    <property type="match status" value="1"/>
</dbReference>
<dbReference type="RefSeq" id="WP_171220185.1">
    <property type="nucleotide sequence ID" value="NZ_JABEPP010000006.1"/>
</dbReference>
<feature type="chain" id="PRO_5032591644" evidence="1">
    <location>
        <begin position="21"/>
        <end position="271"/>
    </location>
</feature>
<accession>A0A849IET3</accession>
<sequence>MRAFLLAAAVLGAALAPARAEPVLLHAAGSLREAMGEATRAFEAGPGGAPVSSRFGPSGLLRDEIAGGTKAEVFASANMEHPLSLTRSGRAGPTVLFARNRLCALVRPGLAVTTETLLDRMLDPSVKLGTSTPGADPSGDYAWLAFRRAEAARRGSRAALEAKALRLTGGPDSPKPPPDRSLYGLIVGKGDADIFLTYCTNAALALREVPGASSVQLPEEIAVGADYGLTVMRGASEAAYGLALFILSPDGQAILARHGFTTVGAPAEAGN</sequence>
<dbReference type="PANTHER" id="PTHR30632">
    <property type="entry name" value="MOLYBDATE-BINDING PERIPLASMIC PROTEIN"/>
    <property type="match status" value="1"/>
</dbReference>
<dbReference type="PANTHER" id="PTHR30632:SF0">
    <property type="entry name" value="SULFATE-BINDING PROTEIN"/>
    <property type="match status" value="1"/>
</dbReference>
<keyword evidence="1" id="KW-0732">Signal</keyword>
<evidence type="ECO:0000313" key="2">
    <source>
        <dbReference type="EMBL" id="NNM74735.1"/>
    </source>
</evidence>
<dbReference type="AlphaFoldDB" id="A0A849IET3"/>